<feature type="binding site" evidence="6">
    <location>
        <position position="151"/>
    </location>
    <ligand>
        <name>S-adenosyl-L-methionine</name>
        <dbReference type="ChEBI" id="CHEBI:59789"/>
    </ligand>
</feature>
<evidence type="ECO:0000256" key="4">
    <source>
        <dbReference type="ARBA" id="ARBA00022679"/>
    </source>
</evidence>
<dbReference type="GO" id="GO:0005840">
    <property type="term" value="C:ribosome"/>
    <property type="evidence" value="ECO:0007669"/>
    <property type="project" value="UniProtKB-KW"/>
</dbReference>
<keyword evidence="7" id="KW-0689">Ribosomal protein</keyword>
<comment type="similarity">
    <text evidence="1 6">Belongs to the methyltransferase superfamily. PrmA family.</text>
</comment>
<feature type="binding site" evidence="6">
    <location>
        <position position="235"/>
    </location>
    <ligand>
        <name>S-adenosyl-L-methionine</name>
        <dbReference type="ChEBI" id="CHEBI:59789"/>
    </ligand>
</feature>
<keyword evidence="3 6" id="KW-0489">Methyltransferase</keyword>
<keyword evidence="7" id="KW-0687">Ribonucleoprotein</keyword>
<comment type="caution">
    <text evidence="7">The sequence shown here is derived from an EMBL/GenBank/DDBJ whole genome shotgun (WGS) entry which is preliminary data.</text>
</comment>
<comment type="catalytic activity">
    <reaction evidence="6">
        <text>L-lysyl-[protein] + 3 S-adenosyl-L-methionine = N(6),N(6),N(6)-trimethyl-L-lysyl-[protein] + 3 S-adenosyl-L-homocysteine + 3 H(+)</text>
        <dbReference type="Rhea" id="RHEA:54192"/>
        <dbReference type="Rhea" id="RHEA-COMP:9752"/>
        <dbReference type="Rhea" id="RHEA-COMP:13826"/>
        <dbReference type="ChEBI" id="CHEBI:15378"/>
        <dbReference type="ChEBI" id="CHEBI:29969"/>
        <dbReference type="ChEBI" id="CHEBI:57856"/>
        <dbReference type="ChEBI" id="CHEBI:59789"/>
        <dbReference type="ChEBI" id="CHEBI:61961"/>
    </reaction>
</comment>
<dbReference type="PANTHER" id="PTHR43648:SF1">
    <property type="entry name" value="ELECTRON TRANSFER FLAVOPROTEIN BETA SUBUNIT LYSINE METHYLTRANSFERASE"/>
    <property type="match status" value="1"/>
</dbReference>
<dbReference type="GO" id="GO:0005829">
    <property type="term" value="C:cytosol"/>
    <property type="evidence" value="ECO:0007669"/>
    <property type="project" value="TreeGrafter"/>
</dbReference>
<dbReference type="Gene3D" id="3.40.50.150">
    <property type="entry name" value="Vaccinia Virus protein VP39"/>
    <property type="match status" value="1"/>
</dbReference>
<dbReference type="GO" id="GO:0032259">
    <property type="term" value="P:methylation"/>
    <property type="evidence" value="ECO:0007669"/>
    <property type="project" value="UniProtKB-KW"/>
</dbReference>
<evidence type="ECO:0000313" key="8">
    <source>
        <dbReference type="Proteomes" id="UP000246569"/>
    </source>
</evidence>
<dbReference type="InterPro" id="IPR050078">
    <property type="entry name" value="Ribosomal_L11_MeTrfase_PrmA"/>
</dbReference>
<name>A0A317MW38_9GAMM</name>
<dbReference type="PANTHER" id="PTHR43648">
    <property type="entry name" value="ELECTRON TRANSFER FLAVOPROTEIN BETA SUBUNIT LYSINE METHYLTRANSFERASE"/>
    <property type="match status" value="1"/>
</dbReference>
<evidence type="ECO:0000256" key="1">
    <source>
        <dbReference type="ARBA" id="ARBA00009741"/>
    </source>
</evidence>
<evidence type="ECO:0000256" key="5">
    <source>
        <dbReference type="ARBA" id="ARBA00022691"/>
    </source>
</evidence>
<evidence type="ECO:0000256" key="3">
    <source>
        <dbReference type="ARBA" id="ARBA00022603"/>
    </source>
</evidence>
<dbReference type="HAMAP" id="MF_00735">
    <property type="entry name" value="Methyltr_PrmA"/>
    <property type="match status" value="1"/>
</dbReference>
<dbReference type="CDD" id="cd02440">
    <property type="entry name" value="AdoMet_MTases"/>
    <property type="match status" value="1"/>
</dbReference>
<protein>
    <recommendedName>
        <fullName evidence="6">Ribosomal protein L11 methyltransferase</fullName>
        <shortName evidence="6">L11 Mtase</shortName>
        <ecNumber evidence="6">2.1.1.-</ecNumber>
    </recommendedName>
</protein>
<evidence type="ECO:0000256" key="2">
    <source>
        <dbReference type="ARBA" id="ARBA00022490"/>
    </source>
</evidence>
<evidence type="ECO:0000313" key="7">
    <source>
        <dbReference type="EMBL" id="PWV62497.1"/>
    </source>
</evidence>
<proteinExistence type="inferred from homology"/>
<reference evidence="7 8" key="1">
    <citation type="submission" date="2018-05" db="EMBL/GenBank/DDBJ databases">
        <title>Genomic Encyclopedia of Type Strains, Phase IV (KMG-IV): sequencing the most valuable type-strain genomes for metagenomic binning, comparative biology and taxonomic classification.</title>
        <authorList>
            <person name="Goeker M."/>
        </authorList>
    </citation>
    <scope>NUCLEOTIDE SEQUENCE [LARGE SCALE GENOMIC DNA]</scope>
    <source>
        <strain evidence="7 8">DSM 23606</strain>
    </source>
</reference>
<dbReference type="NCBIfam" id="TIGR00406">
    <property type="entry name" value="prmA"/>
    <property type="match status" value="1"/>
</dbReference>
<dbReference type="EC" id="2.1.1.-" evidence="6"/>
<dbReference type="GO" id="GO:0016279">
    <property type="term" value="F:protein-lysine N-methyltransferase activity"/>
    <property type="evidence" value="ECO:0007669"/>
    <property type="project" value="TreeGrafter"/>
</dbReference>
<dbReference type="Proteomes" id="UP000246569">
    <property type="component" value="Unassembled WGS sequence"/>
</dbReference>
<comment type="subcellular location">
    <subcellularLocation>
        <location evidence="6">Cytoplasm</location>
    </subcellularLocation>
</comment>
<feature type="binding site" evidence="6">
    <location>
        <position position="172"/>
    </location>
    <ligand>
        <name>S-adenosyl-L-methionine</name>
        <dbReference type="ChEBI" id="CHEBI:59789"/>
    </ligand>
</feature>
<accession>A0A317MW38</accession>
<feature type="binding site" evidence="6">
    <location>
        <position position="194"/>
    </location>
    <ligand>
        <name>S-adenosyl-L-methionine</name>
        <dbReference type="ChEBI" id="CHEBI:59789"/>
    </ligand>
</feature>
<sequence length="300" mass="32192">MREDIDISWLQLTLEAIEHSTEQLEDALLEAGACAVTLQDAADDPVLEPAPGETPLWARTRVTGLFDAGTDIEIVKRQVCLALGCSALPEACIDALEERDWVRAWMDNFHPMRFGSRLWVVPSCRTPPEPDAVNLFLDPGLAFGTGTHPTTALCLEWLGDAEVNGRSVIDYGCGSGILAIAALKLGAARAHGVDIDPQALLATRENAAANAVDQSLQVGAPETLPAKPADIVLANILAGPLLMLAPRLAALCAPGGHLVLAGLLERHADELEAAYAQWFELQPRAEREGWVRLHGIRRSA</sequence>
<keyword evidence="4 6" id="KW-0808">Transferase</keyword>
<dbReference type="EMBL" id="QGTJ01000004">
    <property type="protein sequence ID" value="PWV62497.1"/>
    <property type="molecule type" value="Genomic_DNA"/>
</dbReference>
<gene>
    <name evidence="6" type="primary">prmA</name>
    <name evidence="7" type="ORF">C7443_104293</name>
</gene>
<keyword evidence="8" id="KW-1185">Reference proteome</keyword>
<dbReference type="Pfam" id="PF06325">
    <property type="entry name" value="PrmA"/>
    <property type="match status" value="1"/>
</dbReference>
<dbReference type="InterPro" id="IPR004498">
    <property type="entry name" value="Ribosomal_PrmA_MeTrfase"/>
</dbReference>
<comment type="function">
    <text evidence="6">Methylates ribosomal protein L11.</text>
</comment>
<dbReference type="InterPro" id="IPR029063">
    <property type="entry name" value="SAM-dependent_MTases_sf"/>
</dbReference>
<dbReference type="SUPFAM" id="SSF53335">
    <property type="entry name" value="S-adenosyl-L-methionine-dependent methyltransferases"/>
    <property type="match status" value="1"/>
</dbReference>
<organism evidence="7 8">
    <name type="scientific">Plasticicumulans acidivorans</name>
    <dbReference type="NCBI Taxonomy" id="886464"/>
    <lineage>
        <taxon>Bacteria</taxon>
        <taxon>Pseudomonadati</taxon>
        <taxon>Pseudomonadota</taxon>
        <taxon>Gammaproteobacteria</taxon>
        <taxon>Candidatus Competibacteraceae</taxon>
        <taxon>Plasticicumulans</taxon>
    </lineage>
</organism>
<dbReference type="PIRSF" id="PIRSF000401">
    <property type="entry name" value="RPL11_MTase"/>
    <property type="match status" value="1"/>
</dbReference>
<keyword evidence="2 6" id="KW-0963">Cytoplasm</keyword>
<keyword evidence="5 6" id="KW-0949">S-adenosyl-L-methionine</keyword>
<dbReference type="AlphaFoldDB" id="A0A317MW38"/>
<evidence type="ECO:0000256" key="6">
    <source>
        <dbReference type="HAMAP-Rule" id="MF_00735"/>
    </source>
</evidence>